<feature type="compositionally biased region" description="Low complexity" evidence="1">
    <location>
        <begin position="138"/>
        <end position="147"/>
    </location>
</feature>
<name>A0A8B8SDA3_CAMFR</name>
<evidence type="ECO:0000313" key="2">
    <source>
        <dbReference type="Proteomes" id="UP000694856"/>
    </source>
</evidence>
<sequence>MQSLRSPTVPPSLVFYQTPPRTSPAPPRNPAAHDTALACSSRASPPHTAAARLPPQGPARPQASASELPPRRPGGFTQPRRHRRHPPPQLTPLPAARARVLPPRPLLLSTLGPLLLTRSSQNGGGSFLLGNLRPPPTRALASAASRPRPAPAPFRGLLGPPARARPLPGPPSPTSAAARSHGAAEAAARAEPQRTVFEKREPGRPSVHRRKGTLLSSQLSWEMRNQKTEDVLKQHPVITNQD</sequence>
<dbReference type="Proteomes" id="UP000694856">
    <property type="component" value="Chromosome 33"/>
</dbReference>
<reference evidence="3" key="1">
    <citation type="submission" date="2025-08" db="UniProtKB">
        <authorList>
            <consortium name="RefSeq"/>
        </authorList>
    </citation>
    <scope>IDENTIFICATION</scope>
    <source>
        <tissue evidence="3">Ear skin</tissue>
    </source>
</reference>
<proteinExistence type="predicted"/>
<feature type="compositionally biased region" description="Low complexity" evidence="1">
    <location>
        <begin position="174"/>
        <end position="190"/>
    </location>
</feature>
<organism evidence="2 3">
    <name type="scientific">Camelus ferus</name>
    <name type="common">Wild bactrian camel</name>
    <name type="synonym">Camelus bactrianus ferus</name>
    <dbReference type="NCBI Taxonomy" id="419612"/>
    <lineage>
        <taxon>Eukaryota</taxon>
        <taxon>Metazoa</taxon>
        <taxon>Chordata</taxon>
        <taxon>Craniata</taxon>
        <taxon>Vertebrata</taxon>
        <taxon>Euteleostomi</taxon>
        <taxon>Mammalia</taxon>
        <taxon>Eutheria</taxon>
        <taxon>Laurasiatheria</taxon>
        <taxon>Artiodactyla</taxon>
        <taxon>Tylopoda</taxon>
        <taxon>Camelidae</taxon>
        <taxon>Camelus</taxon>
    </lineage>
</organism>
<accession>A0A8B8SDA3</accession>
<dbReference type="KEGG" id="cfr:116661094"/>
<evidence type="ECO:0000313" key="3">
    <source>
        <dbReference type="RefSeq" id="XP_032328211.1"/>
    </source>
</evidence>
<keyword evidence="2" id="KW-1185">Reference proteome</keyword>
<dbReference type="GeneID" id="116661094"/>
<feature type="region of interest" description="Disordered" evidence="1">
    <location>
        <begin position="1"/>
        <end position="98"/>
    </location>
</feature>
<dbReference type="RefSeq" id="XP_032328211.1">
    <property type="nucleotide sequence ID" value="XM_032472320.1"/>
</dbReference>
<feature type="region of interest" description="Disordered" evidence="1">
    <location>
        <begin position="126"/>
        <end position="220"/>
    </location>
</feature>
<feature type="compositionally biased region" description="Low complexity" evidence="1">
    <location>
        <begin position="156"/>
        <end position="166"/>
    </location>
</feature>
<gene>
    <name evidence="3" type="primary">LOC116661094</name>
</gene>
<dbReference type="AlphaFoldDB" id="A0A8B8SDA3"/>
<protein>
    <submittedName>
        <fullName evidence="3">Proline-rich protein 36-like</fullName>
    </submittedName>
</protein>
<evidence type="ECO:0000256" key="1">
    <source>
        <dbReference type="SAM" id="MobiDB-lite"/>
    </source>
</evidence>